<dbReference type="Gene3D" id="3.40.50.300">
    <property type="entry name" value="P-loop containing nucleotide triphosphate hydrolases"/>
    <property type="match status" value="1"/>
</dbReference>
<dbReference type="PANTHER" id="PTHR14919">
    <property type="entry name" value="KPL2-RELATED"/>
    <property type="match status" value="1"/>
</dbReference>
<evidence type="ECO:0000259" key="3">
    <source>
        <dbReference type="Pfam" id="PF24082"/>
    </source>
</evidence>
<feature type="region of interest" description="Disordered" evidence="2">
    <location>
        <begin position="789"/>
        <end position="815"/>
    </location>
</feature>
<dbReference type="Proteomes" id="UP000269721">
    <property type="component" value="Unassembled WGS sequence"/>
</dbReference>
<name>A0A4P9WKH4_9FUNG</name>
<feature type="region of interest" description="Disordered" evidence="2">
    <location>
        <begin position="674"/>
        <end position="708"/>
    </location>
</feature>
<feature type="compositionally biased region" description="Basic residues" evidence="2">
    <location>
        <begin position="103"/>
        <end position="114"/>
    </location>
</feature>
<feature type="compositionally biased region" description="Basic and acidic residues" evidence="2">
    <location>
        <begin position="382"/>
        <end position="397"/>
    </location>
</feature>
<proteinExistence type="predicted"/>
<dbReference type="EMBL" id="KZ994225">
    <property type="protein sequence ID" value="RKO93481.1"/>
    <property type="molecule type" value="Genomic_DNA"/>
</dbReference>
<gene>
    <name evidence="4" type="ORF">BDK51DRAFT_25580</name>
</gene>
<keyword evidence="5" id="KW-1185">Reference proteome</keyword>
<feature type="compositionally biased region" description="Basic and acidic residues" evidence="2">
    <location>
        <begin position="297"/>
        <end position="309"/>
    </location>
</feature>
<evidence type="ECO:0000256" key="2">
    <source>
        <dbReference type="SAM" id="MobiDB-lite"/>
    </source>
</evidence>
<dbReference type="SUPFAM" id="SSF52540">
    <property type="entry name" value="P-loop containing nucleoside triphosphate hydrolases"/>
    <property type="match status" value="1"/>
</dbReference>
<accession>A0A4P9WKH4</accession>
<evidence type="ECO:0000313" key="4">
    <source>
        <dbReference type="EMBL" id="RKO93481.1"/>
    </source>
</evidence>
<feature type="compositionally biased region" description="Basic and acidic residues" evidence="2">
    <location>
        <begin position="322"/>
        <end position="335"/>
    </location>
</feature>
<feature type="compositionally biased region" description="Low complexity" evidence="2">
    <location>
        <begin position="312"/>
        <end position="321"/>
    </location>
</feature>
<feature type="region of interest" description="Disordered" evidence="2">
    <location>
        <begin position="91"/>
        <end position="129"/>
    </location>
</feature>
<feature type="domain" description="SPEF2 C-terminal" evidence="3">
    <location>
        <begin position="931"/>
        <end position="1106"/>
    </location>
</feature>
<feature type="coiled-coil region" evidence="1">
    <location>
        <begin position="238"/>
        <end position="270"/>
    </location>
</feature>
<feature type="compositionally biased region" description="Low complexity" evidence="2">
    <location>
        <begin position="698"/>
        <end position="708"/>
    </location>
</feature>
<feature type="compositionally biased region" description="Low complexity" evidence="2">
    <location>
        <begin position="11"/>
        <end position="22"/>
    </location>
</feature>
<feature type="compositionally biased region" description="Low complexity" evidence="2">
    <location>
        <begin position="117"/>
        <end position="129"/>
    </location>
</feature>
<feature type="region of interest" description="Disordered" evidence="2">
    <location>
        <begin position="278"/>
        <end position="418"/>
    </location>
</feature>
<feature type="region of interest" description="Disordered" evidence="2">
    <location>
        <begin position="1"/>
        <end position="22"/>
    </location>
</feature>
<feature type="compositionally biased region" description="Pro residues" evidence="2">
    <location>
        <begin position="1"/>
        <end position="10"/>
    </location>
</feature>
<protein>
    <recommendedName>
        <fullName evidence="3">SPEF2 C-terminal domain-containing protein</fullName>
    </recommendedName>
</protein>
<dbReference type="SUPFAM" id="SSF47473">
    <property type="entry name" value="EF-hand"/>
    <property type="match status" value="1"/>
</dbReference>
<dbReference type="Pfam" id="PF24082">
    <property type="entry name" value="SPEF2_C"/>
    <property type="match status" value="1"/>
</dbReference>
<dbReference type="InterPro" id="IPR052634">
    <property type="entry name" value="Sperm_flagellar-bone_growth"/>
</dbReference>
<dbReference type="OrthoDB" id="62528at2759"/>
<reference evidence="5" key="1">
    <citation type="journal article" date="2018" name="Nat. Microbiol.">
        <title>Leveraging single-cell genomics to expand the fungal tree of life.</title>
        <authorList>
            <person name="Ahrendt S.R."/>
            <person name="Quandt C.A."/>
            <person name="Ciobanu D."/>
            <person name="Clum A."/>
            <person name="Salamov A."/>
            <person name="Andreopoulos B."/>
            <person name="Cheng J.F."/>
            <person name="Woyke T."/>
            <person name="Pelin A."/>
            <person name="Henrissat B."/>
            <person name="Reynolds N.K."/>
            <person name="Benny G.L."/>
            <person name="Smith M.E."/>
            <person name="James T.Y."/>
            <person name="Grigoriev I.V."/>
        </authorList>
    </citation>
    <scope>NUCLEOTIDE SEQUENCE [LARGE SCALE GENOMIC DNA]</scope>
</reference>
<dbReference type="PANTHER" id="PTHR14919:SF0">
    <property type="entry name" value="SPERM FLAGELLAR PROTEIN 2"/>
    <property type="match status" value="1"/>
</dbReference>
<evidence type="ECO:0000256" key="1">
    <source>
        <dbReference type="SAM" id="Coils"/>
    </source>
</evidence>
<sequence length="1402" mass="150882">AADTPAPPDPTTKATKRPPTATSLGAKIQLAMMEGSSPDDHLLVTLVVEAMRKATVPTDQQQFGAGGWILVDFPRTRAQAQILEKELSGYEDPKPVKLGSLKRTPKEKPQRRRSLIAPADPKGPAAGALPTATSGIDTVIMIDVENETAVKRAAGRRADHIAGGEYHLENAPPPAGVPGITERLAPLPDDGNEDTQLQYQLAAWEDQEELLKDWFARFRNLQIIDGNQNIEGSFETGREILAELVKKKEREKEEKEREAAEAARIAAAEAIVQRVWPHKSDPADPSAANPPTGAPPVKDDRMSVVEKPSETAAAAVHQQAVVERKPAKPEEEKKGKPGSGRARVTSAGTKPDKSGGVGASGGSSSRAASAGDRGPARPSTSAKERSGADAGGDRKLSGPEPQTTASVEGQPDPSVPPIVRLVSSDGKRMPSKELAEILADQWTTIESTYTDTIKFAFRSLRRERETMIRYFHDAKVNFRSFLERPDRKQALMEKFQAEYNTIEDDLRSDPDAKSELHQRADDLREDLWDLSDKRKEQAEAERVAVVEDKWVEDHFAILANVYITMMQAEADRFAGTRQLALDYYKDTMAAVLPEGMRPHVKVPLINATAASPLDISALLFATAPSDTLQRSHRRETVGSAGGGAGGIPIARSGVKTAGSASGLAPAGGVGGTAGAGAGAKKQVGPGGKMTPVAEAPKHAAPGAGVGAAPTVGSGGPSIAGSGVVGMLSGASVAAGVGGIAGATIGGAAPSLIVDRELSFMENDGAIFADLQTAVEVALTVLNAHDEAVTQEKDKKEKKKEKQPEAAEQKPEPEVELPQEYHKLIECEEHLLRRKLERLKLHAMENLRELRNKGVETYSLLDEWILLRFQSEMDAIRAMLVVIKESIEAETRLPNQLVLEGERFKVDYEILTFEPDPEPRPESPVEKQAPDQFTVLQLLNLALQFREAAPTGHISWKEFVDCFQRLAILSAGTELLPDYYVSADPTQFQQLCIAMDVFDTGFVSWRRFLLANARISPAPTLEHILYLKASYEECESYMDGKVFEKRAQAKTRHPVLQISKPDYMRIGLWFEEEADDGATGDEFAGAKFNRPAKLKAALFYIFAVAVTESVSRSRANSLGTEVVLGNFSTLDEDPREMVITEEKASAGELDADMTRGSEDAPTASGVEGVPATVPGVGFGLDSGAVPASPGGGTDTLAGETGPVPDAPPPCTSLPGLPGSGPGVQFLGEHDKLPEDGSVFDVSAFLMALCVDESPKVGLQKAFAILSEREDGACSVAQLYQMYHHGLVIVDETHRLGGDQNNEDPFPQVIFAVNLTLTHLSLFHKVGRPSPAIELLKPPTTFLKDVFLKIFEDAGVPSDGYIAFDAFIAATESQASTFHSCPLFQLEDIGLLVRKSRPSSAITS</sequence>
<dbReference type="InterPro" id="IPR011992">
    <property type="entry name" value="EF-hand-dom_pair"/>
</dbReference>
<feature type="compositionally biased region" description="Low complexity" evidence="2">
    <location>
        <begin position="362"/>
        <end position="371"/>
    </location>
</feature>
<evidence type="ECO:0000313" key="5">
    <source>
        <dbReference type="Proteomes" id="UP000269721"/>
    </source>
</evidence>
<feature type="non-terminal residue" evidence="4">
    <location>
        <position position="1"/>
    </location>
</feature>
<organism evidence="4 5">
    <name type="scientific">Blyttiomyces helicus</name>
    <dbReference type="NCBI Taxonomy" id="388810"/>
    <lineage>
        <taxon>Eukaryota</taxon>
        <taxon>Fungi</taxon>
        <taxon>Fungi incertae sedis</taxon>
        <taxon>Chytridiomycota</taxon>
        <taxon>Chytridiomycota incertae sedis</taxon>
        <taxon>Chytridiomycetes</taxon>
        <taxon>Chytridiomycetes incertae sedis</taxon>
        <taxon>Blyttiomyces</taxon>
    </lineage>
</organism>
<dbReference type="InterPro" id="IPR056199">
    <property type="entry name" value="SPEF2_C"/>
</dbReference>
<dbReference type="InterPro" id="IPR027417">
    <property type="entry name" value="P-loop_NTPase"/>
</dbReference>
<keyword evidence="1" id="KW-0175">Coiled coil</keyword>